<dbReference type="EMBL" id="LCTW02000288">
    <property type="protein sequence ID" value="KXX75178.1"/>
    <property type="molecule type" value="Genomic_DNA"/>
</dbReference>
<comment type="caution">
    <text evidence="1">The sequence shown here is derived from an EMBL/GenBank/DDBJ whole genome shotgun (WGS) entry which is preliminary data.</text>
</comment>
<reference evidence="1 2" key="1">
    <citation type="journal article" date="2016" name="Genome Announc.">
        <title>Genome Sequence of Madurella mycetomatis mm55, Isolated from a Human Mycetoma Case in Sudan.</title>
        <authorList>
            <person name="Smit S."/>
            <person name="Derks M.F."/>
            <person name="Bervoets S."/>
            <person name="Fahal A."/>
            <person name="van Leeuwen W."/>
            <person name="van Belkum A."/>
            <person name="van de Sande W.W."/>
        </authorList>
    </citation>
    <scope>NUCLEOTIDE SEQUENCE [LARGE SCALE GENOMIC DNA]</scope>
    <source>
        <strain evidence="2">mm55</strain>
    </source>
</reference>
<organism evidence="1 2">
    <name type="scientific">Madurella mycetomatis</name>
    <dbReference type="NCBI Taxonomy" id="100816"/>
    <lineage>
        <taxon>Eukaryota</taxon>
        <taxon>Fungi</taxon>
        <taxon>Dikarya</taxon>
        <taxon>Ascomycota</taxon>
        <taxon>Pezizomycotina</taxon>
        <taxon>Sordariomycetes</taxon>
        <taxon>Sordariomycetidae</taxon>
        <taxon>Sordariales</taxon>
        <taxon>Sordariales incertae sedis</taxon>
        <taxon>Madurella</taxon>
    </lineage>
</organism>
<dbReference type="VEuPathDB" id="FungiDB:MMYC01_209620"/>
<evidence type="ECO:0000313" key="2">
    <source>
        <dbReference type="Proteomes" id="UP000078237"/>
    </source>
</evidence>
<dbReference type="AlphaFoldDB" id="A0A175VUJ0"/>
<name>A0A175VUJ0_9PEZI</name>
<dbReference type="STRING" id="100816.A0A175VUJ0"/>
<accession>A0A175VUJ0</accession>
<evidence type="ECO:0000313" key="1">
    <source>
        <dbReference type="EMBL" id="KXX75178.1"/>
    </source>
</evidence>
<proteinExistence type="predicted"/>
<keyword evidence="2" id="KW-1185">Reference proteome</keyword>
<gene>
    <name evidence="1" type="ORF">MMYC01_209620</name>
</gene>
<protein>
    <submittedName>
        <fullName evidence="1">Uncharacterized protein</fullName>
    </submittedName>
</protein>
<sequence length="117" mass="13086">MEEFDEDVQPEPGDKPLKFEPLVVTASNGDSVTIHDYVSAVHPWLTARREQIPRAKHVADDEYTPGTTDEKLLVSADNADLVSAQDEKEWLATLRRAFERKQAPPTTKGLQVNCQAL</sequence>
<dbReference type="OrthoDB" id="3944545at2759"/>
<dbReference type="Proteomes" id="UP000078237">
    <property type="component" value="Unassembled WGS sequence"/>
</dbReference>